<gene>
    <name evidence="1" type="ORF">FAZ98_10465</name>
</gene>
<dbReference type="AlphaFoldDB" id="A0A7Z2GHW0"/>
<evidence type="ECO:0000313" key="1">
    <source>
        <dbReference type="EMBL" id="QGZ62118.1"/>
    </source>
</evidence>
<dbReference type="Proteomes" id="UP000433577">
    <property type="component" value="Chromosome 1"/>
</dbReference>
<reference evidence="1 2" key="1">
    <citation type="submission" date="2019-12" db="EMBL/GenBank/DDBJ databases">
        <title>Paraburkholderia acidiphila 7Q-K02 sp. nov and Paraburkholderia acidisoli DHF22 sp. nov., two strains isolated from forest soil.</title>
        <authorList>
            <person name="Gao Z."/>
            <person name="Qiu L."/>
        </authorList>
    </citation>
    <scope>NUCLEOTIDE SEQUENCE [LARGE SCALE GENOMIC DNA]</scope>
    <source>
        <strain evidence="1 2">DHF22</strain>
    </source>
</reference>
<dbReference type="OrthoDB" id="9182125at2"/>
<dbReference type="EMBL" id="CP046913">
    <property type="protein sequence ID" value="QGZ62118.1"/>
    <property type="molecule type" value="Genomic_DNA"/>
</dbReference>
<evidence type="ECO:0000313" key="2">
    <source>
        <dbReference type="Proteomes" id="UP000433577"/>
    </source>
</evidence>
<dbReference type="RefSeq" id="WP_158951149.1">
    <property type="nucleotide sequence ID" value="NZ_CP046913.1"/>
</dbReference>
<sequence length="198" mass="21319">MTGQPHDTDENPCQSFFEANEENKEKVKALQKHPRLSEFENLTASRLSPGVVAGGEDLLRQVFNPLHIELDTGDLKPSAFDDASSMGLSVDREAHRAAKATVTEGLARAEAANAREGSTPRKLHGVARLRACDVRELKTEGARCFGVYDTAIESNIAHADVCQLIAGKLPGRSARSKLVELAQNKVILYAPEEGSGAA</sequence>
<proteinExistence type="predicted"/>
<protein>
    <submittedName>
        <fullName evidence="1">Uncharacterized protein</fullName>
    </submittedName>
</protein>
<organism evidence="1 2">
    <name type="scientific">Paraburkholderia acidisoli</name>
    <dbReference type="NCBI Taxonomy" id="2571748"/>
    <lineage>
        <taxon>Bacteria</taxon>
        <taxon>Pseudomonadati</taxon>
        <taxon>Pseudomonadota</taxon>
        <taxon>Betaproteobacteria</taxon>
        <taxon>Burkholderiales</taxon>
        <taxon>Burkholderiaceae</taxon>
        <taxon>Paraburkholderia</taxon>
    </lineage>
</organism>
<keyword evidence="2" id="KW-1185">Reference proteome</keyword>
<dbReference type="KEGG" id="pacs:FAZ98_10465"/>
<name>A0A7Z2GHW0_9BURK</name>
<accession>A0A7Z2GHW0</accession>